<dbReference type="Pfam" id="PF13377">
    <property type="entry name" value="Peripla_BP_3"/>
    <property type="match status" value="1"/>
</dbReference>
<dbReference type="PROSITE" id="PS00356">
    <property type="entry name" value="HTH_LACI_1"/>
    <property type="match status" value="1"/>
</dbReference>
<reference evidence="5" key="1">
    <citation type="submission" date="2021-11" db="EMBL/GenBank/DDBJ databases">
        <title>The complete genome of Massilia sp sp. G4R7.</title>
        <authorList>
            <person name="Liu L."/>
            <person name="Yue J."/>
            <person name="Yuan J."/>
            <person name="Yang F."/>
            <person name="Li L."/>
        </authorList>
    </citation>
    <scope>NUCLEOTIDE SEQUENCE</scope>
    <source>
        <strain evidence="5">G4R7</strain>
    </source>
</reference>
<sequence>MATIKDVARMAGVGTGTASRVVRGQGSVSPDKLERVRQAIEALGYRPSHTARSLLYGRSRMIGVYIPMLSGTFYTTILQIIDAELRGAGLHMMIGFGTGKGAARQEAVDGVGLLLARGCDGVIVLTSPLQEDDLALFGAHSQRLVALNHLLASIPEQCFTVDHVLGGRLAARALLEQGHREIAVLGGPWAVQDNVERIEGFMCELEGAGIDTGAMWVSEHDFSSSAGWSGAQELLASGTRFTALFCANDEMALGAISCFYEAGIHVPRDVSVIGYDDAPSAAYSAPPLTSVRIPWREMTASAVAELLNLCDGGRREVVRSFEVGVALRGSVGRPRKRR</sequence>
<dbReference type="InterPro" id="IPR046335">
    <property type="entry name" value="LacI/GalR-like_sensor"/>
</dbReference>
<keyword evidence="3" id="KW-0804">Transcription</keyword>
<gene>
    <name evidence="5" type="ORF">LQ564_18955</name>
</gene>
<dbReference type="InterPro" id="IPR000843">
    <property type="entry name" value="HTH_LacI"/>
</dbReference>
<dbReference type="InterPro" id="IPR028082">
    <property type="entry name" value="Peripla_BP_I"/>
</dbReference>
<protein>
    <submittedName>
        <fullName evidence="5">LacI family DNA-binding transcriptional regulator</fullName>
    </submittedName>
</protein>
<comment type="caution">
    <text evidence="5">The sequence shown here is derived from an EMBL/GenBank/DDBJ whole genome shotgun (WGS) entry which is preliminary data.</text>
</comment>
<name>A0ABS8Q9E4_9BURK</name>
<evidence type="ECO:0000313" key="6">
    <source>
        <dbReference type="Proteomes" id="UP001179361"/>
    </source>
</evidence>
<dbReference type="SUPFAM" id="SSF53822">
    <property type="entry name" value="Periplasmic binding protein-like I"/>
    <property type="match status" value="1"/>
</dbReference>
<dbReference type="PANTHER" id="PTHR30146">
    <property type="entry name" value="LACI-RELATED TRANSCRIPTIONAL REPRESSOR"/>
    <property type="match status" value="1"/>
</dbReference>
<dbReference type="RefSeq" id="WP_231059671.1">
    <property type="nucleotide sequence ID" value="NZ_JAJNOC010000007.1"/>
</dbReference>
<dbReference type="EMBL" id="JAJNOC010000007">
    <property type="protein sequence ID" value="MCD2518383.1"/>
    <property type="molecule type" value="Genomic_DNA"/>
</dbReference>
<keyword evidence="1" id="KW-0805">Transcription regulation</keyword>
<dbReference type="Pfam" id="PF00356">
    <property type="entry name" value="LacI"/>
    <property type="match status" value="1"/>
</dbReference>
<evidence type="ECO:0000256" key="2">
    <source>
        <dbReference type="ARBA" id="ARBA00023125"/>
    </source>
</evidence>
<dbReference type="Gene3D" id="1.10.260.40">
    <property type="entry name" value="lambda repressor-like DNA-binding domains"/>
    <property type="match status" value="1"/>
</dbReference>
<dbReference type="GO" id="GO:0003677">
    <property type="term" value="F:DNA binding"/>
    <property type="evidence" value="ECO:0007669"/>
    <property type="project" value="UniProtKB-KW"/>
</dbReference>
<evidence type="ECO:0000313" key="5">
    <source>
        <dbReference type="EMBL" id="MCD2518383.1"/>
    </source>
</evidence>
<accession>A0ABS8Q9E4</accession>
<dbReference type="Gene3D" id="3.40.50.2300">
    <property type="match status" value="2"/>
</dbReference>
<organism evidence="5 6">
    <name type="scientific">Massilia phyllostachyos</name>
    <dbReference type="NCBI Taxonomy" id="2898585"/>
    <lineage>
        <taxon>Bacteria</taxon>
        <taxon>Pseudomonadati</taxon>
        <taxon>Pseudomonadota</taxon>
        <taxon>Betaproteobacteria</taxon>
        <taxon>Burkholderiales</taxon>
        <taxon>Oxalobacteraceae</taxon>
        <taxon>Telluria group</taxon>
        <taxon>Massilia</taxon>
    </lineage>
</organism>
<keyword evidence="2 5" id="KW-0238">DNA-binding</keyword>
<dbReference type="InterPro" id="IPR010982">
    <property type="entry name" value="Lambda_DNA-bd_dom_sf"/>
</dbReference>
<keyword evidence="6" id="KW-1185">Reference proteome</keyword>
<dbReference type="SUPFAM" id="SSF47413">
    <property type="entry name" value="lambda repressor-like DNA-binding domains"/>
    <property type="match status" value="1"/>
</dbReference>
<evidence type="ECO:0000256" key="1">
    <source>
        <dbReference type="ARBA" id="ARBA00023015"/>
    </source>
</evidence>
<dbReference type="CDD" id="cd01392">
    <property type="entry name" value="HTH_LacI"/>
    <property type="match status" value="1"/>
</dbReference>
<dbReference type="SMART" id="SM00354">
    <property type="entry name" value="HTH_LACI"/>
    <property type="match status" value="1"/>
</dbReference>
<feature type="domain" description="HTH lacI-type" evidence="4">
    <location>
        <begin position="2"/>
        <end position="56"/>
    </location>
</feature>
<evidence type="ECO:0000256" key="3">
    <source>
        <dbReference type="ARBA" id="ARBA00023163"/>
    </source>
</evidence>
<proteinExistence type="predicted"/>
<dbReference type="Proteomes" id="UP001179361">
    <property type="component" value="Unassembled WGS sequence"/>
</dbReference>
<dbReference type="PROSITE" id="PS50932">
    <property type="entry name" value="HTH_LACI_2"/>
    <property type="match status" value="1"/>
</dbReference>
<dbReference type="PANTHER" id="PTHR30146:SF109">
    <property type="entry name" value="HTH-TYPE TRANSCRIPTIONAL REGULATOR GALS"/>
    <property type="match status" value="1"/>
</dbReference>
<evidence type="ECO:0000259" key="4">
    <source>
        <dbReference type="PROSITE" id="PS50932"/>
    </source>
</evidence>